<keyword evidence="2" id="KW-1133">Transmembrane helix</keyword>
<accession>A0AAD4LI04</accession>
<dbReference type="EMBL" id="JAKELL010000018">
    <property type="protein sequence ID" value="KAH8993505.1"/>
    <property type="molecule type" value="Genomic_DNA"/>
</dbReference>
<name>A0AAD4LI04_9AGAM</name>
<protein>
    <submittedName>
        <fullName evidence="3">Uncharacterized protein</fullName>
    </submittedName>
</protein>
<dbReference type="Proteomes" id="UP001201163">
    <property type="component" value="Unassembled WGS sequence"/>
</dbReference>
<gene>
    <name evidence="3" type="ORF">EDB92DRAFT_1815563</name>
</gene>
<evidence type="ECO:0000256" key="1">
    <source>
        <dbReference type="SAM" id="MobiDB-lite"/>
    </source>
</evidence>
<organism evidence="3 4">
    <name type="scientific">Lactarius akahatsu</name>
    <dbReference type="NCBI Taxonomy" id="416441"/>
    <lineage>
        <taxon>Eukaryota</taxon>
        <taxon>Fungi</taxon>
        <taxon>Dikarya</taxon>
        <taxon>Basidiomycota</taxon>
        <taxon>Agaricomycotina</taxon>
        <taxon>Agaricomycetes</taxon>
        <taxon>Russulales</taxon>
        <taxon>Russulaceae</taxon>
        <taxon>Lactarius</taxon>
    </lineage>
</organism>
<keyword evidence="2" id="KW-0812">Transmembrane</keyword>
<feature type="transmembrane region" description="Helical" evidence="2">
    <location>
        <begin position="198"/>
        <end position="217"/>
    </location>
</feature>
<comment type="caution">
    <text evidence="3">The sequence shown here is derived from an EMBL/GenBank/DDBJ whole genome shotgun (WGS) entry which is preliminary data.</text>
</comment>
<keyword evidence="2" id="KW-0472">Membrane</keyword>
<proteinExistence type="predicted"/>
<sequence>MPPSSSSSLSSTSATPAPVHVRVDATLLSPTRVQFAQSRLRPHRAEGAEHRVPFRLPAGESREKEKFLIASASAGARGLLTTEDAEDAEASAVAADVDFLLGSVDASNGVLLPLDRTSSTTGACNTGGDTVSASAQLQHSTALQEEQAGQLRLNAEHFSGVLATDLGVLHAAEAKAGATKLEWVRDHSWKALGTTCPTMSNVVVVVAIAFLVTFFVIRFT</sequence>
<dbReference type="AlphaFoldDB" id="A0AAD4LI04"/>
<reference evidence="3" key="1">
    <citation type="submission" date="2022-01" db="EMBL/GenBank/DDBJ databases">
        <title>Comparative genomics reveals a dynamic genome evolution in the ectomycorrhizal milk-cap (Lactarius) mushrooms.</title>
        <authorList>
            <consortium name="DOE Joint Genome Institute"/>
            <person name="Lebreton A."/>
            <person name="Tang N."/>
            <person name="Kuo A."/>
            <person name="LaButti K."/>
            <person name="Drula E."/>
            <person name="Barry K."/>
            <person name="Clum A."/>
            <person name="Lipzen A."/>
            <person name="Mousain D."/>
            <person name="Ng V."/>
            <person name="Wang R."/>
            <person name="Wang X."/>
            <person name="Dai Y."/>
            <person name="Henrissat B."/>
            <person name="Grigoriev I.V."/>
            <person name="Guerin-Laguette A."/>
            <person name="Yu F."/>
            <person name="Martin F.M."/>
        </authorList>
    </citation>
    <scope>NUCLEOTIDE SEQUENCE</scope>
    <source>
        <strain evidence="3">QP</strain>
    </source>
</reference>
<evidence type="ECO:0000313" key="3">
    <source>
        <dbReference type="EMBL" id="KAH8993505.1"/>
    </source>
</evidence>
<evidence type="ECO:0000256" key="2">
    <source>
        <dbReference type="SAM" id="Phobius"/>
    </source>
</evidence>
<feature type="compositionally biased region" description="Low complexity" evidence="1">
    <location>
        <begin position="1"/>
        <end position="18"/>
    </location>
</feature>
<evidence type="ECO:0000313" key="4">
    <source>
        <dbReference type="Proteomes" id="UP001201163"/>
    </source>
</evidence>
<feature type="region of interest" description="Disordered" evidence="1">
    <location>
        <begin position="1"/>
        <end position="20"/>
    </location>
</feature>
<keyword evidence="4" id="KW-1185">Reference proteome</keyword>